<keyword evidence="1" id="KW-0472">Membrane</keyword>
<sequence length="451" mass="52476">MKKRIQLAFFDFYDSTGIERHLTKMASKGWRLCNISGWWTYQKIEPQKLKFAVTYFSEASDFDPYPSDNQEIFLDYCESADWQLAASNAAMQIFYTAQADAIPIETDEALKLDKIHHVMKRGVLLNEGILLVLSLLLCISNVRQMFDQPLVRFSDPSHWLLLGVDLLAFLYLLIDIIRYDTWYKCSVKAVKKGGSCCEVRHSKHRALFLLGCLLLALFSQAWLALLMMLAVIVSLLASYLFSRFVQYHLKKHSAARLENLSCTVLAFIAVFIASIHLFSSAVDQYQLAIKADNQEVREVFDAAGNRHEWLITHDILPLTVEELLPIQNDDYTYINDHQESFVLAYSRCAQQLPKIYSHEPQLTYEIVDIKADWLYETCLNNLRHIHLNNNAYWQEADASLWQADTVYQLYHNDQPFLNEYIICYKERIVKIEFNWQATMQELQIAAEHLRP</sequence>
<organism evidence="2 3">
    <name type="scientific">Dielma fastidiosa</name>
    <dbReference type="NCBI Taxonomy" id="1034346"/>
    <lineage>
        <taxon>Bacteria</taxon>
        <taxon>Bacillati</taxon>
        <taxon>Bacillota</taxon>
        <taxon>Erysipelotrichia</taxon>
        <taxon>Erysipelotrichales</taxon>
        <taxon>Erysipelotrichaceae</taxon>
        <taxon>Dielma</taxon>
    </lineage>
</organism>
<feature type="transmembrane region" description="Helical" evidence="1">
    <location>
        <begin position="229"/>
        <end position="245"/>
    </location>
</feature>
<dbReference type="OrthoDB" id="1653514at2"/>
<dbReference type="Pfam" id="PF11193">
    <property type="entry name" value="DUF2812"/>
    <property type="match status" value="1"/>
</dbReference>
<keyword evidence="1" id="KW-0812">Transmembrane</keyword>
<feature type="transmembrane region" description="Helical" evidence="1">
    <location>
        <begin position="257"/>
        <end position="278"/>
    </location>
</feature>
<dbReference type="Proteomes" id="UP000247612">
    <property type="component" value="Unassembled WGS sequence"/>
</dbReference>
<dbReference type="EMBL" id="QJKH01000014">
    <property type="protein sequence ID" value="PXX76166.1"/>
    <property type="molecule type" value="Genomic_DNA"/>
</dbReference>
<name>A0A318L4S1_9FIRM</name>
<reference evidence="2 3" key="1">
    <citation type="submission" date="2018-05" db="EMBL/GenBank/DDBJ databases">
        <title>Genomic Encyclopedia of Type Strains, Phase IV (KMG-IV): sequencing the most valuable type-strain genomes for metagenomic binning, comparative biology and taxonomic classification.</title>
        <authorList>
            <person name="Goeker M."/>
        </authorList>
    </citation>
    <scope>NUCLEOTIDE SEQUENCE [LARGE SCALE GENOMIC DNA]</scope>
    <source>
        <strain evidence="2 3">JC118</strain>
    </source>
</reference>
<evidence type="ECO:0000313" key="3">
    <source>
        <dbReference type="Proteomes" id="UP000247612"/>
    </source>
</evidence>
<feature type="transmembrane region" description="Helical" evidence="1">
    <location>
        <begin position="124"/>
        <end position="146"/>
    </location>
</feature>
<feature type="transmembrane region" description="Helical" evidence="1">
    <location>
        <begin position="158"/>
        <end position="174"/>
    </location>
</feature>
<evidence type="ECO:0000256" key="1">
    <source>
        <dbReference type="SAM" id="Phobius"/>
    </source>
</evidence>
<keyword evidence="3" id="KW-1185">Reference proteome</keyword>
<protein>
    <submittedName>
        <fullName evidence="2">Uncharacterized protein DUF2812</fullName>
    </submittedName>
</protein>
<dbReference type="InterPro" id="IPR021359">
    <property type="entry name" value="DUF2812"/>
</dbReference>
<gene>
    <name evidence="2" type="ORF">DES51_11420</name>
</gene>
<dbReference type="STRING" id="1034346.GCA_000313565_01805"/>
<proteinExistence type="predicted"/>
<accession>A0A318L4S1</accession>
<dbReference type="RefSeq" id="WP_022938110.1">
    <property type="nucleotide sequence ID" value="NZ_CABKRQ010000004.1"/>
</dbReference>
<keyword evidence="1" id="KW-1133">Transmembrane helix</keyword>
<dbReference type="AlphaFoldDB" id="A0A318L4S1"/>
<comment type="caution">
    <text evidence="2">The sequence shown here is derived from an EMBL/GenBank/DDBJ whole genome shotgun (WGS) entry which is preliminary data.</text>
</comment>
<evidence type="ECO:0000313" key="2">
    <source>
        <dbReference type="EMBL" id="PXX76166.1"/>
    </source>
</evidence>